<name>A0ACC3D9D9_9PEZI</name>
<comment type="caution">
    <text evidence="1">The sequence shown here is derived from an EMBL/GenBank/DDBJ whole genome shotgun (WGS) entry which is preliminary data.</text>
</comment>
<dbReference type="EMBL" id="JAWDJW010006713">
    <property type="protein sequence ID" value="KAK3063808.1"/>
    <property type="molecule type" value="Genomic_DNA"/>
</dbReference>
<keyword evidence="2" id="KW-1185">Reference proteome</keyword>
<evidence type="ECO:0000313" key="1">
    <source>
        <dbReference type="EMBL" id="KAK3063808.1"/>
    </source>
</evidence>
<reference evidence="1" key="1">
    <citation type="submission" date="2024-09" db="EMBL/GenBank/DDBJ databases">
        <title>Black Yeasts Isolated from many extreme environments.</title>
        <authorList>
            <person name="Coleine C."/>
            <person name="Stajich J.E."/>
            <person name="Selbmann L."/>
        </authorList>
    </citation>
    <scope>NUCLEOTIDE SEQUENCE</scope>
    <source>
        <strain evidence="1">CCFEE 5737</strain>
    </source>
</reference>
<organism evidence="1 2">
    <name type="scientific">Coniosporium uncinatum</name>
    <dbReference type="NCBI Taxonomy" id="93489"/>
    <lineage>
        <taxon>Eukaryota</taxon>
        <taxon>Fungi</taxon>
        <taxon>Dikarya</taxon>
        <taxon>Ascomycota</taxon>
        <taxon>Pezizomycotina</taxon>
        <taxon>Dothideomycetes</taxon>
        <taxon>Dothideomycetes incertae sedis</taxon>
        <taxon>Coniosporium</taxon>
    </lineage>
</organism>
<sequence>MSYDTIPSNASLKPESFNVNFPHEDVEQFYQLLKLSKLGPRTFENSHDEVQPSGLPYKWFTEAKIHWESKYDWRKREQHINSFPNFRAHVKDDDGNGYDIHFAALFSKKPDAIPLTFLHGWPGSFLEFLGIFTVFKNKYSPEELPFHIIAPSLPGYTLSSGPPLDKAFRVQDTARIIDKLLVGLGFGNGYIAQGGDIGAYTCRPLAQYPSCKAVHLNFCLMQKPSSVSDNDVSDVEKQGLAQAQKFMEEEAAYAFEHGSRPATIGFVLSSSPLASLAWIGEKFLMWTDEDPPLDDILDSVTLYWLTQTFSRCIYPYEQFHDNTANTYAIHGDPEYKINKPLGYSYFPKELAPMPKSWVATTGNLVWHRQHDRGGHFAAMEKPEEMVKDMEDFVKVAWK</sequence>
<protein>
    <submittedName>
        <fullName evidence="1">Uncharacterized protein</fullName>
    </submittedName>
</protein>
<evidence type="ECO:0000313" key="2">
    <source>
        <dbReference type="Proteomes" id="UP001186974"/>
    </source>
</evidence>
<proteinExistence type="predicted"/>
<dbReference type="Proteomes" id="UP001186974">
    <property type="component" value="Unassembled WGS sequence"/>
</dbReference>
<accession>A0ACC3D9D9</accession>
<gene>
    <name evidence="1" type="ORF">LTS18_012591</name>
</gene>